<reference evidence="2 3" key="1">
    <citation type="submission" date="2018-06" db="EMBL/GenBank/DDBJ databases">
        <title>The Genome of Cuscuta australis (Dodder) Provides Insight into the Evolution of Plant Parasitism.</title>
        <authorList>
            <person name="Liu H."/>
        </authorList>
    </citation>
    <scope>NUCLEOTIDE SEQUENCE [LARGE SCALE GENOMIC DNA]</scope>
    <source>
        <strain evidence="3">cv. Yunnan</strain>
        <tissue evidence="2">Vines</tissue>
    </source>
</reference>
<keyword evidence="1" id="KW-0812">Transmembrane</keyword>
<organism evidence="2 3">
    <name type="scientific">Cuscuta australis</name>
    <dbReference type="NCBI Taxonomy" id="267555"/>
    <lineage>
        <taxon>Eukaryota</taxon>
        <taxon>Viridiplantae</taxon>
        <taxon>Streptophyta</taxon>
        <taxon>Embryophyta</taxon>
        <taxon>Tracheophyta</taxon>
        <taxon>Spermatophyta</taxon>
        <taxon>Magnoliopsida</taxon>
        <taxon>eudicotyledons</taxon>
        <taxon>Gunneridae</taxon>
        <taxon>Pentapetalae</taxon>
        <taxon>asterids</taxon>
        <taxon>lamiids</taxon>
        <taxon>Solanales</taxon>
        <taxon>Convolvulaceae</taxon>
        <taxon>Cuscuteae</taxon>
        <taxon>Cuscuta</taxon>
        <taxon>Cuscuta subgen. Grammica</taxon>
        <taxon>Cuscuta sect. Cleistogrammica</taxon>
    </lineage>
</organism>
<proteinExistence type="predicted"/>
<keyword evidence="1" id="KW-0472">Membrane</keyword>
<keyword evidence="1" id="KW-1133">Transmembrane helix</keyword>
<protein>
    <submittedName>
        <fullName evidence="2">Uncharacterized protein</fullName>
    </submittedName>
</protein>
<evidence type="ECO:0000313" key="3">
    <source>
        <dbReference type="Proteomes" id="UP000249390"/>
    </source>
</evidence>
<keyword evidence="3" id="KW-1185">Reference proteome</keyword>
<sequence length="112" mass="13322">MNFSARDFNFIIYHVLNSSNLGAMKWIMKIKFPMKIFLFIYICYETIMTHENNKDYESKTTLPLNYSNFFQLNFALECTFVIVYVSFGFFICFPSWSFVGIQYVISSLLYSI</sequence>
<name>A0A328D730_9ASTE</name>
<evidence type="ECO:0000313" key="2">
    <source>
        <dbReference type="EMBL" id="RAL40278.1"/>
    </source>
</evidence>
<dbReference type="AlphaFoldDB" id="A0A328D730"/>
<feature type="transmembrane region" description="Helical" evidence="1">
    <location>
        <begin position="70"/>
        <end position="93"/>
    </location>
</feature>
<dbReference type="Proteomes" id="UP000249390">
    <property type="component" value="Unassembled WGS sequence"/>
</dbReference>
<gene>
    <name evidence="2" type="ORF">DM860_006348</name>
</gene>
<accession>A0A328D730</accession>
<comment type="caution">
    <text evidence="2">The sequence shown here is derived from an EMBL/GenBank/DDBJ whole genome shotgun (WGS) entry which is preliminary data.</text>
</comment>
<dbReference type="EMBL" id="NQVE01000194">
    <property type="protein sequence ID" value="RAL40278.1"/>
    <property type="molecule type" value="Genomic_DNA"/>
</dbReference>
<evidence type="ECO:0000256" key="1">
    <source>
        <dbReference type="SAM" id="Phobius"/>
    </source>
</evidence>
<feature type="transmembrane region" description="Helical" evidence="1">
    <location>
        <begin position="32"/>
        <end position="50"/>
    </location>
</feature>